<dbReference type="Gene3D" id="3.90.120.10">
    <property type="entry name" value="DNA Methylase, subunit A, domain 2"/>
    <property type="match status" value="1"/>
</dbReference>
<feature type="active site" evidence="6">
    <location>
        <position position="145"/>
    </location>
</feature>
<keyword evidence="2 6" id="KW-0489">Methyltransferase</keyword>
<dbReference type="Proteomes" id="UP000317512">
    <property type="component" value="Chromosome"/>
</dbReference>
<evidence type="ECO:0000256" key="1">
    <source>
        <dbReference type="ARBA" id="ARBA00011975"/>
    </source>
</evidence>
<name>A0A5B8K0Q9_9MOLU</name>
<gene>
    <name evidence="8" type="primary">dcm</name>
    <name evidence="8" type="ORF">FOY43_01300</name>
</gene>
<accession>A0A5B8K0Q9</accession>
<dbReference type="OrthoDB" id="9813719at2"/>
<dbReference type="Pfam" id="PF00145">
    <property type="entry name" value="DNA_methylase"/>
    <property type="match status" value="1"/>
</dbReference>
<evidence type="ECO:0000256" key="3">
    <source>
        <dbReference type="ARBA" id="ARBA00022679"/>
    </source>
</evidence>
<dbReference type="SUPFAM" id="SSF53335">
    <property type="entry name" value="S-adenosyl-L-methionine-dependent methyltransferases"/>
    <property type="match status" value="1"/>
</dbReference>
<dbReference type="GO" id="GO:0009307">
    <property type="term" value="P:DNA restriction-modification system"/>
    <property type="evidence" value="ECO:0007669"/>
    <property type="project" value="UniProtKB-KW"/>
</dbReference>
<dbReference type="Gene3D" id="3.40.50.150">
    <property type="entry name" value="Vaccinia Virus protein VP39"/>
    <property type="match status" value="1"/>
</dbReference>
<evidence type="ECO:0000313" key="8">
    <source>
        <dbReference type="EMBL" id="QDY88299.1"/>
    </source>
</evidence>
<dbReference type="EMBL" id="CP041663">
    <property type="protein sequence ID" value="QDY88299.1"/>
    <property type="molecule type" value="Genomic_DNA"/>
</dbReference>
<dbReference type="RefSeq" id="WP_146308769.1">
    <property type="nucleotide sequence ID" value="NZ_CP041663.1"/>
</dbReference>
<dbReference type="REBASE" id="359482">
    <property type="entry name" value="M.Man93ORF1300P"/>
</dbReference>
<dbReference type="NCBIfam" id="NF045953">
    <property type="entry name" value="DCM_methyl_Nterm"/>
    <property type="match status" value="1"/>
</dbReference>
<reference evidence="9" key="1">
    <citation type="submission" date="2019-07" db="EMBL/GenBank/DDBJ databases">
        <title>Complete genome sequences of three Mycoplasma sp. 1220 strains.</title>
        <authorList>
            <person name="Grozner D."/>
            <person name="Forro B."/>
            <person name="Kovacs A.B."/>
            <person name="Marton S."/>
            <person name="Banyai K."/>
            <person name="Kreizinger Z."/>
            <person name="Sulyok K.M."/>
            <person name="Gyuranecz M."/>
        </authorList>
    </citation>
    <scope>NUCLEOTIDE SEQUENCE [LARGE SCALE GENOMIC DNA]</scope>
    <source>
        <strain evidence="9">MYCAV93</strain>
    </source>
</reference>
<evidence type="ECO:0000256" key="4">
    <source>
        <dbReference type="ARBA" id="ARBA00022691"/>
    </source>
</evidence>
<proteinExistence type="inferred from homology"/>
<dbReference type="GO" id="GO:0032259">
    <property type="term" value="P:methylation"/>
    <property type="evidence" value="ECO:0007669"/>
    <property type="project" value="UniProtKB-KW"/>
</dbReference>
<evidence type="ECO:0000256" key="5">
    <source>
        <dbReference type="ARBA" id="ARBA00022747"/>
    </source>
</evidence>
<keyword evidence="5" id="KW-0680">Restriction system</keyword>
<dbReference type="EC" id="2.1.1.37" evidence="1"/>
<dbReference type="AlphaFoldDB" id="A0A5B8K0Q9"/>
<organism evidence="8 9">
    <name type="scientific">Mycoplasma anserisalpingitidis</name>
    <dbReference type="NCBI Taxonomy" id="519450"/>
    <lineage>
        <taxon>Bacteria</taxon>
        <taxon>Bacillati</taxon>
        <taxon>Mycoplasmatota</taxon>
        <taxon>Mollicutes</taxon>
        <taxon>Mycoplasmataceae</taxon>
        <taxon>Mycoplasma</taxon>
    </lineage>
</organism>
<evidence type="ECO:0000256" key="7">
    <source>
        <dbReference type="RuleBase" id="RU000416"/>
    </source>
</evidence>
<dbReference type="GO" id="GO:0003886">
    <property type="term" value="F:DNA (cytosine-5-)-methyltransferase activity"/>
    <property type="evidence" value="ECO:0007669"/>
    <property type="project" value="UniProtKB-EC"/>
</dbReference>
<evidence type="ECO:0000313" key="9">
    <source>
        <dbReference type="Proteomes" id="UP000317512"/>
    </source>
</evidence>
<evidence type="ECO:0000256" key="2">
    <source>
        <dbReference type="ARBA" id="ARBA00022603"/>
    </source>
</evidence>
<keyword evidence="4 6" id="KW-0949">S-adenosyl-L-methionine</keyword>
<dbReference type="NCBIfam" id="TIGR00675">
    <property type="entry name" value="dcm"/>
    <property type="match status" value="1"/>
</dbReference>
<dbReference type="PANTHER" id="PTHR46098:SF1">
    <property type="entry name" value="TRNA (CYTOSINE(38)-C(5))-METHYLTRANSFERASE"/>
    <property type="match status" value="1"/>
</dbReference>
<sequence length="395" mass="45441">MKTIRLFEFFSGIGSQYKALKNVAQNSELEVISSGCCEWYIDAIVSYLIIHYGELKPETELTREQMSDILSKYTFSADSKTPVSNNFFIKNKNLSKIFPYLYAFVNNDYFNKVYKTNKKLENYTDITKVDNLQSDIDIMTYSFPCQDLSQQGKQKGLEKGTRSGLLYEIERILVNSEHKPKVLILENVKALTTKKFINNFLDWVKTLENLGYSTSFQTLNSSDFGSSQNRERVFAVSILNNQTNKKFDFNNLQRKDPKKVSSIVKESNEGIDCSSLIEKYKFSPFNASINGINKARLINYSNFNSETYVYLTNGKGPTLTASGANSRLKFYFPEKNKLRYINACEALQYMGFDKKDYLKIKKSEMVTENKIIFLSGNSISVEVLEAIFNEVVKWN</sequence>
<evidence type="ECO:0000256" key="6">
    <source>
        <dbReference type="PROSITE-ProRule" id="PRU01016"/>
    </source>
</evidence>
<dbReference type="PRINTS" id="PR00105">
    <property type="entry name" value="C5METTRFRASE"/>
</dbReference>
<dbReference type="PANTHER" id="PTHR46098">
    <property type="entry name" value="TRNA (CYTOSINE(38)-C(5))-METHYLTRANSFERASE"/>
    <property type="match status" value="1"/>
</dbReference>
<protein>
    <recommendedName>
        <fullName evidence="1">DNA (cytosine-5-)-methyltransferase</fullName>
        <ecNumber evidence="1">2.1.1.37</ecNumber>
    </recommendedName>
</protein>
<dbReference type="InterPro" id="IPR050750">
    <property type="entry name" value="C5-MTase"/>
</dbReference>
<comment type="similarity">
    <text evidence="6 7">Belongs to the class I-like SAM-binding methyltransferase superfamily. C5-methyltransferase family.</text>
</comment>
<dbReference type="InterPro" id="IPR001525">
    <property type="entry name" value="C5_MeTfrase"/>
</dbReference>
<keyword evidence="3 6" id="KW-0808">Transferase</keyword>
<dbReference type="InterPro" id="IPR029063">
    <property type="entry name" value="SAM-dependent_MTases_sf"/>
</dbReference>
<dbReference type="PROSITE" id="PS51679">
    <property type="entry name" value="SAM_MT_C5"/>
    <property type="match status" value="1"/>
</dbReference>